<dbReference type="EMBL" id="JAARXV010000005">
    <property type="protein sequence ID" value="MBC2142843.1"/>
    <property type="molecule type" value="Genomic_DNA"/>
</dbReference>
<dbReference type="Pfam" id="PF10145">
    <property type="entry name" value="PhageMin_Tail"/>
    <property type="match status" value="1"/>
</dbReference>
<dbReference type="InterPro" id="IPR010090">
    <property type="entry name" value="Phage_tape_meas"/>
</dbReference>
<feature type="coiled-coil region" evidence="2">
    <location>
        <begin position="755"/>
        <end position="786"/>
    </location>
</feature>
<evidence type="ECO:0000313" key="4">
    <source>
        <dbReference type="EMBL" id="MBC2142843.1"/>
    </source>
</evidence>
<feature type="domain" description="Phage tail tape measure protein" evidence="3">
    <location>
        <begin position="208"/>
        <end position="471"/>
    </location>
</feature>
<name>A0AB73H9H0_LISIO</name>
<evidence type="ECO:0000256" key="2">
    <source>
        <dbReference type="SAM" id="Coils"/>
    </source>
</evidence>
<comment type="caution">
    <text evidence="4">The sequence shown here is derived from an EMBL/GenBank/DDBJ whole genome shotgun (WGS) entry which is preliminary data.</text>
</comment>
<protein>
    <submittedName>
        <fullName evidence="4">Phage tail tape measure protein</fullName>
    </submittedName>
</protein>
<evidence type="ECO:0000259" key="3">
    <source>
        <dbReference type="Pfam" id="PF10145"/>
    </source>
</evidence>
<feature type="coiled-coil region" evidence="2">
    <location>
        <begin position="100"/>
        <end position="134"/>
    </location>
</feature>
<accession>A0AB73H9H0</accession>
<dbReference type="NCBIfam" id="TIGR01760">
    <property type="entry name" value="tape_meas_TP901"/>
    <property type="match status" value="2"/>
</dbReference>
<dbReference type="PANTHER" id="PTHR37813">
    <property type="entry name" value="FELS-2 PROPHAGE PROTEIN"/>
    <property type="match status" value="1"/>
</dbReference>
<sequence length="1323" mass="142390">MAEDIGKLVATAGLDINPFEQSARVLQKQVRSLNQYMKSTEATFKNQGNAINNLKTKHQILGQQMKTAEALADKQRRTYEKQKVAVGDLSTATDKEKESLLKAETAMHKADAQAENLQRQFKELEKELLLSSNSFVKAGTKMQDVGTKMQSAGKQMSAVGKDITTKVSLPIAAGLGIAVKKAADFESRLSSIEAVSGASSKEMEKFKDLAIDLGAKTKYSADEAAQGIEELLKAGVSTSDILGGALAGSLDLATAGELDLKSAAEIASTALNAFKDDSLSVTQAADLLAGAANASATDVNELKAGLSQTSAVASGVGLSFDDTATTLAVFAQNGLKGSDAGTSLKTMLMRLHPQTDKAWAEFERLGLVTTNTESAMKTLRDNGIKPLSNEQDVLMEQMHDLAKSMAGPKASASKVKKAFNDLLEQSGTIQSAFYDTNGELKSMDEIADILQDSLKGMTNEQKTAALTTMFGTDAVRGATIAYKEGGKGFKKMNSEMKKVTAAEVAAKKMDNLKGKVEELMGSLETLAISAGDTLIPMLSDGVKFIQKLVDKFNKLSPETQKTIVKFALLGAAIGPVTAGLGSIINVGGAVTKVTGLLFSSFGKLSVNAKLAKGGVDVLSNGSKALAPSIATATKGTGLFSSAIGFIANPAGAAVLALGGIGLAVYALKKEYDENKDTVNLWGAEVPKQTEKVLTNIQDLNQTASGEFELMKQGLGGSSDQMVKDFQKIGTSIENDLKAKITGIDEMIKKIPEASKEAAEKAAENEKKRINKNLTNVENNNKKIAEIKKAAADSEYGMTQNQLKRIQSLTLDSTKEYLNVTISSQKDRKTILAAMTGDVSKASQEQANAWAQSLGKQRQSIKSEYSEARKAIEKQLKELGYALDSEFAKDMFKSLKNGSKDATESIDKQLTAIAEKYPEVAEEIMFANGQMINSTDEWANEAKKSNKEIIDSASKLAESSFNVSESLRYVGEEANSAGAIWNSIVLDPKTGLIKTNALEQIGEASKQEGVWNKLKFMAKEGLLSTNVKTALEQAEKQKLTGWDAVSWVVKNADISSNEKEILNQILKDKNENWDPLKYFIKNANLDTNSEEIMKLIKVAKSQGWDVIPEYSEKDWVLFTNALRIREQLREAIKDWDSIPSRDKKTLEIAYKTSGKGPSGVLGLATGTNNHRGGLALVNDANDSRYEELITLPNGRTFLPKGKNVLLDLPRGTQVLRGDKTAKLLDSIPKFADGTSSNFINTRGMRLLSKMNMSTPVAVSSMSDKFDMDAIVKVIADGNLKQVQLLSGIIKAITGLTIDKDSMLAYTDSKQSSELEILLSNMGMI</sequence>
<evidence type="ECO:0000313" key="5">
    <source>
        <dbReference type="Proteomes" id="UP000552309"/>
    </source>
</evidence>
<keyword evidence="1" id="KW-1188">Viral release from host cell</keyword>
<evidence type="ECO:0000256" key="1">
    <source>
        <dbReference type="ARBA" id="ARBA00022612"/>
    </source>
</evidence>
<organism evidence="4 5">
    <name type="scientific">Listeria innocua</name>
    <dbReference type="NCBI Taxonomy" id="1642"/>
    <lineage>
        <taxon>Bacteria</taxon>
        <taxon>Bacillati</taxon>
        <taxon>Bacillota</taxon>
        <taxon>Bacilli</taxon>
        <taxon>Bacillales</taxon>
        <taxon>Listeriaceae</taxon>
        <taxon>Listeria</taxon>
    </lineage>
</organism>
<dbReference type="Proteomes" id="UP000552309">
    <property type="component" value="Unassembled WGS sequence"/>
</dbReference>
<dbReference type="RefSeq" id="WP_185543621.1">
    <property type="nucleotide sequence ID" value="NZ_JAARXV010000005.1"/>
</dbReference>
<proteinExistence type="predicted"/>
<reference evidence="4 5" key="1">
    <citation type="submission" date="2020-03" db="EMBL/GenBank/DDBJ databases">
        <title>Soil Listeria distribution.</title>
        <authorList>
            <person name="Liao J."/>
            <person name="Wiedmann M."/>
        </authorList>
    </citation>
    <scope>NUCLEOTIDE SEQUENCE [LARGE SCALE GENOMIC DNA]</scope>
    <source>
        <strain evidence="4 5">FSL L7-0297</strain>
    </source>
</reference>
<gene>
    <name evidence="4" type="ORF">HCA89_11015</name>
</gene>
<keyword evidence="2" id="KW-0175">Coiled coil</keyword>
<dbReference type="PANTHER" id="PTHR37813:SF1">
    <property type="entry name" value="FELS-2 PROPHAGE PROTEIN"/>
    <property type="match status" value="1"/>
</dbReference>